<comment type="caution">
    <text evidence="5">The sequence shown here is derived from an EMBL/GenBank/DDBJ whole genome shotgun (WGS) entry which is preliminary data.</text>
</comment>
<feature type="domain" description="FAD-binding" evidence="4">
    <location>
        <begin position="2"/>
        <end position="338"/>
    </location>
</feature>
<dbReference type="Gene3D" id="3.30.70.2450">
    <property type="match status" value="1"/>
</dbReference>
<name>A0A4Q7J2T8_9PSEU</name>
<evidence type="ECO:0000256" key="3">
    <source>
        <dbReference type="ARBA" id="ARBA00022827"/>
    </source>
</evidence>
<dbReference type="RefSeq" id="WP_130477523.1">
    <property type="nucleotide sequence ID" value="NZ_SFCC01000011.1"/>
</dbReference>
<dbReference type="Gene3D" id="3.40.30.120">
    <property type="match status" value="1"/>
</dbReference>
<keyword evidence="3" id="KW-0274">FAD</keyword>
<comment type="cofactor">
    <cofactor evidence="1">
        <name>FAD</name>
        <dbReference type="ChEBI" id="CHEBI:57692"/>
    </cofactor>
</comment>
<dbReference type="PRINTS" id="PR00420">
    <property type="entry name" value="RNGMNOXGNASE"/>
</dbReference>
<proteinExistence type="predicted"/>
<dbReference type="PANTHER" id="PTHR43004">
    <property type="entry name" value="TRK SYSTEM POTASSIUM UPTAKE PROTEIN"/>
    <property type="match status" value="1"/>
</dbReference>
<keyword evidence="5" id="KW-0503">Monooxygenase</keyword>
<dbReference type="InterPro" id="IPR050641">
    <property type="entry name" value="RIFMO-like"/>
</dbReference>
<dbReference type="GO" id="GO:0016709">
    <property type="term" value="F:oxidoreductase activity, acting on paired donors, with incorporation or reduction of molecular oxygen, NAD(P)H as one donor, and incorporation of one atom of oxygen"/>
    <property type="evidence" value="ECO:0007669"/>
    <property type="project" value="UniProtKB-ARBA"/>
</dbReference>
<accession>A0A4Q7J2T8</accession>
<keyword evidence="2" id="KW-0285">Flavoprotein</keyword>
<dbReference type="PANTHER" id="PTHR43004:SF19">
    <property type="entry name" value="BINDING MONOOXYGENASE, PUTATIVE (JCVI)-RELATED"/>
    <property type="match status" value="1"/>
</dbReference>
<dbReference type="Proteomes" id="UP000292003">
    <property type="component" value="Unassembled WGS sequence"/>
</dbReference>
<organism evidence="5 6">
    <name type="scientific">Amycolatopsis suaedae</name>
    <dbReference type="NCBI Taxonomy" id="2510978"/>
    <lineage>
        <taxon>Bacteria</taxon>
        <taxon>Bacillati</taxon>
        <taxon>Actinomycetota</taxon>
        <taxon>Actinomycetes</taxon>
        <taxon>Pseudonocardiales</taxon>
        <taxon>Pseudonocardiaceae</taxon>
        <taxon>Amycolatopsis</taxon>
    </lineage>
</organism>
<dbReference type="EMBL" id="SFCC01000011">
    <property type="protein sequence ID" value="RZQ61791.1"/>
    <property type="molecule type" value="Genomic_DNA"/>
</dbReference>
<evidence type="ECO:0000256" key="2">
    <source>
        <dbReference type="ARBA" id="ARBA00022630"/>
    </source>
</evidence>
<dbReference type="Gene3D" id="3.50.50.60">
    <property type="entry name" value="FAD/NAD(P)-binding domain"/>
    <property type="match status" value="1"/>
</dbReference>
<keyword evidence="5" id="KW-0560">Oxidoreductase</keyword>
<dbReference type="InterPro" id="IPR036188">
    <property type="entry name" value="FAD/NAD-bd_sf"/>
</dbReference>
<dbReference type="AlphaFoldDB" id="A0A4Q7J2T8"/>
<dbReference type="Pfam" id="PF21274">
    <property type="entry name" value="Rng_hyd_C"/>
    <property type="match status" value="1"/>
</dbReference>
<evidence type="ECO:0000259" key="4">
    <source>
        <dbReference type="Pfam" id="PF01494"/>
    </source>
</evidence>
<evidence type="ECO:0000313" key="6">
    <source>
        <dbReference type="Proteomes" id="UP000292003"/>
    </source>
</evidence>
<dbReference type="Pfam" id="PF01494">
    <property type="entry name" value="FAD_binding_3"/>
    <property type="match status" value="1"/>
</dbReference>
<dbReference type="GO" id="GO:0071949">
    <property type="term" value="F:FAD binding"/>
    <property type="evidence" value="ECO:0007669"/>
    <property type="project" value="InterPro"/>
</dbReference>
<dbReference type="OrthoDB" id="4141215at2"/>
<dbReference type="InterPro" id="IPR002938">
    <property type="entry name" value="FAD-bd"/>
</dbReference>
<dbReference type="SUPFAM" id="SSF51905">
    <property type="entry name" value="FAD/NAD(P)-binding domain"/>
    <property type="match status" value="1"/>
</dbReference>
<sequence>MDVVIAGAGPTGLALANELALAGVRTVVLERLGERVEQLKGGALQPRTREQLDMRGLHARLAQRALRESAGGHFALLPVPLDCTPWNTRYPRPLVVPQWIVEEELQAAAEANGAVVWRGSAVERVEQHDDHVTVHTGRETLTASWLVACDGAHSTVRRLLGLPFPGRGGTYGAALADIRLSATSETVPTAADHISGMTQRAGDYWAMLVPLHGDEYRLTFGDNRLTDPPRTPVSHAEIEAVLHAVYGTRTRLAEVRNASRFSDATRQLTSYRHGRVLFAGDAAHIHPPLGGQGLNLGVQDAFNLGWKLAATVQGWAPDGLLDTYQAERHPAAARVLRHTSAQRVVASPEPDTDAAALREMLTELTRLPEVNTRLAGLMSGLDLRYDLPGDHPLTGGRLPDPSGRLAPLLHRGRPVLLDGGANVKLAHPRVARVPFAPLDAPAVLLRPDGYVAWAGDGDPGEAAERWFGAP</sequence>
<gene>
    <name evidence="5" type="ORF">EWH70_22855</name>
</gene>
<evidence type="ECO:0000256" key="1">
    <source>
        <dbReference type="ARBA" id="ARBA00001974"/>
    </source>
</evidence>
<evidence type="ECO:0000313" key="5">
    <source>
        <dbReference type="EMBL" id="RZQ61791.1"/>
    </source>
</evidence>
<protein>
    <submittedName>
        <fullName evidence="5">Monooxygenase</fullName>
    </submittedName>
</protein>
<keyword evidence="6" id="KW-1185">Reference proteome</keyword>
<reference evidence="5 6" key="1">
    <citation type="submission" date="2019-02" db="EMBL/GenBank/DDBJ databases">
        <title>Draft genome sequence of Amycolatopsis sp. 8-3EHSu isolated from roots of Suaeda maritima.</title>
        <authorList>
            <person name="Duangmal K."/>
            <person name="Chantavorakit T."/>
        </authorList>
    </citation>
    <scope>NUCLEOTIDE SEQUENCE [LARGE SCALE GENOMIC DNA]</scope>
    <source>
        <strain evidence="5 6">8-3EHSu</strain>
    </source>
</reference>